<dbReference type="Gene3D" id="3.40.50.300">
    <property type="entry name" value="P-loop containing nucleotide triphosphate hydrolases"/>
    <property type="match status" value="2"/>
</dbReference>
<feature type="region of interest" description="Disordered" evidence="8">
    <location>
        <begin position="588"/>
        <end position="629"/>
    </location>
</feature>
<dbReference type="CDD" id="cd01895">
    <property type="entry name" value="EngA2"/>
    <property type="match status" value="1"/>
</dbReference>
<dbReference type="NCBIfam" id="TIGR03594">
    <property type="entry name" value="GTPase_EngA"/>
    <property type="match status" value="1"/>
</dbReference>
<organism evidence="11 12">
    <name type="scientific">Rehmannia glutinosa</name>
    <name type="common">Chinese foxglove</name>
    <dbReference type="NCBI Taxonomy" id="99300"/>
    <lineage>
        <taxon>Eukaryota</taxon>
        <taxon>Viridiplantae</taxon>
        <taxon>Streptophyta</taxon>
        <taxon>Embryophyta</taxon>
        <taxon>Tracheophyta</taxon>
        <taxon>Spermatophyta</taxon>
        <taxon>Magnoliopsida</taxon>
        <taxon>eudicotyledons</taxon>
        <taxon>Gunneridae</taxon>
        <taxon>Pentapetalae</taxon>
        <taxon>asterids</taxon>
        <taxon>lamiids</taxon>
        <taxon>Lamiales</taxon>
        <taxon>Orobanchaceae</taxon>
        <taxon>Rehmannieae</taxon>
        <taxon>Rehmannia</taxon>
    </lineage>
</organism>
<keyword evidence="5" id="KW-0547">Nucleotide-binding</keyword>
<evidence type="ECO:0000313" key="11">
    <source>
        <dbReference type="EMBL" id="KAK6159734.1"/>
    </source>
</evidence>
<dbReference type="Pfam" id="PF14714">
    <property type="entry name" value="KH_dom-like"/>
    <property type="match status" value="1"/>
</dbReference>
<keyword evidence="4" id="KW-0677">Repeat</keyword>
<evidence type="ECO:0000256" key="3">
    <source>
        <dbReference type="ARBA" id="ARBA00022517"/>
    </source>
</evidence>
<keyword evidence="12" id="KW-1185">Reference proteome</keyword>
<feature type="domain" description="GTPase Der C-terminal KH-domain-like" evidence="10">
    <location>
        <begin position="508"/>
        <end position="587"/>
    </location>
</feature>
<dbReference type="Pfam" id="PF01926">
    <property type="entry name" value="MMR_HSR1"/>
    <property type="match status" value="2"/>
</dbReference>
<dbReference type="InterPro" id="IPR016484">
    <property type="entry name" value="GTPase_Der"/>
</dbReference>
<dbReference type="InterPro" id="IPR032859">
    <property type="entry name" value="KH_dom-like"/>
</dbReference>
<evidence type="ECO:0000259" key="10">
    <source>
        <dbReference type="Pfam" id="PF14714"/>
    </source>
</evidence>
<dbReference type="InterPro" id="IPR015946">
    <property type="entry name" value="KH_dom-like_a/b"/>
</dbReference>
<dbReference type="PANTHER" id="PTHR43834:SF6">
    <property type="entry name" value="GTPASE DER"/>
    <property type="match status" value="1"/>
</dbReference>
<feature type="domain" description="G" evidence="9">
    <location>
        <begin position="104"/>
        <end position="221"/>
    </location>
</feature>
<dbReference type="SUPFAM" id="SSF52540">
    <property type="entry name" value="P-loop containing nucleoside triphosphate hydrolases"/>
    <property type="match status" value="2"/>
</dbReference>
<accession>A0ABR0XKN8</accession>
<dbReference type="Gene3D" id="3.30.300.20">
    <property type="match status" value="1"/>
</dbReference>
<comment type="caution">
    <text evidence="11">The sequence shown here is derived from an EMBL/GenBank/DDBJ whole genome shotgun (WGS) entry which is preliminary data.</text>
</comment>
<evidence type="ECO:0000256" key="8">
    <source>
        <dbReference type="SAM" id="MobiDB-lite"/>
    </source>
</evidence>
<dbReference type="PANTHER" id="PTHR43834">
    <property type="entry name" value="GTPASE DER"/>
    <property type="match status" value="1"/>
</dbReference>
<dbReference type="PRINTS" id="PR00326">
    <property type="entry name" value="GTP1OBG"/>
</dbReference>
<evidence type="ECO:0000259" key="9">
    <source>
        <dbReference type="Pfam" id="PF01926"/>
    </source>
</evidence>
<evidence type="ECO:0000256" key="1">
    <source>
        <dbReference type="ARBA" id="ARBA00008279"/>
    </source>
</evidence>
<dbReference type="InterPro" id="IPR027417">
    <property type="entry name" value="P-loop_NTPase"/>
</dbReference>
<evidence type="ECO:0000313" key="12">
    <source>
        <dbReference type="Proteomes" id="UP001318860"/>
    </source>
</evidence>
<dbReference type="InterPro" id="IPR005225">
    <property type="entry name" value="Small_GTP-bd"/>
</dbReference>
<keyword evidence="6" id="KW-0342">GTP-binding</keyword>
<feature type="domain" description="G" evidence="9">
    <location>
        <begin position="316"/>
        <end position="444"/>
    </location>
</feature>
<evidence type="ECO:0000256" key="4">
    <source>
        <dbReference type="ARBA" id="ARBA00022737"/>
    </source>
</evidence>
<evidence type="ECO:0000256" key="2">
    <source>
        <dbReference type="ARBA" id="ARBA00020953"/>
    </source>
</evidence>
<dbReference type="NCBIfam" id="TIGR00231">
    <property type="entry name" value="small_GTP"/>
    <property type="match status" value="1"/>
</dbReference>
<name>A0ABR0XKN8_REHGL</name>
<comment type="similarity">
    <text evidence="1">Belongs to the TRAFAC class TrmE-Era-EngA-EngB-Septin-like GTPase superfamily. EngA (Der) GTPase family.</text>
</comment>
<feature type="compositionally biased region" description="Basic and acidic residues" evidence="8">
    <location>
        <begin position="609"/>
        <end position="621"/>
    </location>
</feature>
<gene>
    <name evidence="11" type="ORF">DH2020_003115</name>
</gene>
<evidence type="ECO:0000256" key="6">
    <source>
        <dbReference type="ARBA" id="ARBA00023134"/>
    </source>
</evidence>
<dbReference type="Proteomes" id="UP001318860">
    <property type="component" value="Unassembled WGS sequence"/>
</dbReference>
<dbReference type="EMBL" id="JABTTQ020000003">
    <property type="protein sequence ID" value="KAK6159734.1"/>
    <property type="molecule type" value="Genomic_DNA"/>
</dbReference>
<sequence>MSLCCLGGTTGVGVTPFRVVNRRSLYTPLTFFSQNAANFCGLPEDGGQNALLDSVVSLSSGDSSNEMEEFQIAADYTDCDEPKAKPISRKSIDFTQIPIEKLPTVIIIGRPNVGKSALFNRREALVYNTPNDHVTRDIRDGVAKLGDLRFRVLDSAGLEAEASSGSVLGRTAAMTGDVLARAQFILFLIDSRDGLQPMDLDVGKWLRKHAPDIKTIVVMNKAELLDDITGSLGSAAGEAYTLGFGDPIALSAETGFGMTELYEALRPSLEDYVLQFNVPKGSPTELDAAVETMNEDLQGNSSSGDEDIDSRLPLQLAIVGRPNVGKSTLLNALLQENRVLVGPEAGLTRDSIRVQFQYEGRNVYLVSVKIVDTAGWLERTKQDKGPSSLSIVQSRKHLMRAHVVALVLDAEEIARGRRSMKHAEVVIARRAVEEGRGLVIVVNKMDLLRGKKNSKMYESVINSVPEEIQTVIPQVTGIPVVFVSALEGTGRLSVMRQVVDTYEKWCLRLPTARLNRWLRKVMSRHSWKDQSAQPKIKYFTQVKARPPTFVAFVSGKVQLSDTDLRFLTKSLKEDFDLGGIPVRIMQRNVPRRSEGKSVASKNARAAGRTSERMVSDKRRPVVSENTVSA</sequence>
<dbReference type="CDD" id="cd01894">
    <property type="entry name" value="EngA1"/>
    <property type="match status" value="1"/>
</dbReference>
<dbReference type="HAMAP" id="MF_00195">
    <property type="entry name" value="GTPase_Der"/>
    <property type="match status" value="1"/>
</dbReference>
<proteinExistence type="inferred from homology"/>
<dbReference type="InterPro" id="IPR006073">
    <property type="entry name" value="GTP-bd"/>
</dbReference>
<protein>
    <recommendedName>
        <fullName evidence="2">GTPase Der</fullName>
    </recommendedName>
    <alternativeName>
        <fullName evidence="7">GTP-binding protein EngA</fullName>
    </alternativeName>
</protein>
<evidence type="ECO:0000256" key="7">
    <source>
        <dbReference type="ARBA" id="ARBA00032345"/>
    </source>
</evidence>
<keyword evidence="3" id="KW-0690">Ribosome biogenesis</keyword>
<evidence type="ECO:0000256" key="5">
    <source>
        <dbReference type="ARBA" id="ARBA00022741"/>
    </source>
</evidence>
<reference evidence="11 12" key="1">
    <citation type="journal article" date="2021" name="Comput. Struct. Biotechnol. J.">
        <title>De novo genome assembly of the potent medicinal plant Rehmannia glutinosa using nanopore technology.</title>
        <authorList>
            <person name="Ma L."/>
            <person name="Dong C."/>
            <person name="Song C."/>
            <person name="Wang X."/>
            <person name="Zheng X."/>
            <person name="Niu Y."/>
            <person name="Chen S."/>
            <person name="Feng W."/>
        </authorList>
    </citation>
    <scope>NUCLEOTIDE SEQUENCE [LARGE SCALE GENOMIC DNA]</scope>
    <source>
        <strain evidence="11">DH-2019</strain>
    </source>
</reference>